<dbReference type="Pfam" id="PF00583">
    <property type="entry name" value="Acetyltransf_1"/>
    <property type="match status" value="1"/>
</dbReference>
<evidence type="ECO:0000313" key="3">
    <source>
        <dbReference type="Proteomes" id="UP001597196"/>
    </source>
</evidence>
<organism evidence="2 3">
    <name type="scientific">Lacticaseibacillus mingshuiensis</name>
    <dbReference type="NCBI Taxonomy" id="2799574"/>
    <lineage>
        <taxon>Bacteria</taxon>
        <taxon>Bacillati</taxon>
        <taxon>Bacillota</taxon>
        <taxon>Bacilli</taxon>
        <taxon>Lactobacillales</taxon>
        <taxon>Lactobacillaceae</taxon>
        <taxon>Lacticaseibacillus</taxon>
    </lineage>
</organism>
<dbReference type="RefSeq" id="WP_203625516.1">
    <property type="nucleotide sequence ID" value="NZ_BOLQ01000001.1"/>
</dbReference>
<dbReference type="EC" id="2.3.-.-" evidence="2"/>
<dbReference type="Proteomes" id="UP001597196">
    <property type="component" value="Unassembled WGS sequence"/>
</dbReference>
<keyword evidence="3" id="KW-1185">Reference proteome</keyword>
<dbReference type="CDD" id="cd04301">
    <property type="entry name" value="NAT_SF"/>
    <property type="match status" value="1"/>
</dbReference>
<keyword evidence="2" id="KW-0012">Acyltransferase</keyword>
<dbReference type="EMBL" id="JBHTOC010000001">
    <property type="protein sequence ID" value="MFD1428637.1"/>
    <property type="molecule type" value="Genomic_DNA"/>
</dbReference>
<name>A0ABW4CCY3_9LACO</name>
<dbReference type="Gene3D" id="3.40.630.30">
    <property type="match status" value="1"/>
</dbReference>
<protein>
    <submittedName>
        <fullName evidence="2">GNAT family N-acetyltransferase</fullName>
        <ecNumber evidence="2">2.3.-.-</ecNumber>
    </submittedName>
</protein>
<proteinExistence type="predicted"/>
<evidence type="ECO:0000313" key="2">
    <source>
        <dbReference type="EMBL" id="MFD1428637.1"/>
    </source>
</evidence>
<comment type="caution">
    <text evidence="2">The sequence shown here is derived from an EMBL/GenBank/DDBJ whole genome shotgun (WGS) entry which is preliminary data.</text>
</comment>
<dbReference type="InterPro" id="IPR000182">
    <property type="entry name" value="GNAT_dom"/>
</dbReference>
<accession>A0ABW4CCY3</accession>
<dbReference type="InterPro" id="IPR016181">
    <property type="entry name" value="Acyl_CoA_acyltransferase"/>
</dbReference>
<dbReference type="PROSITE" id="PS51186">
    <property type="entry name" value="GNAT"/>
    <property type="match status" value="1"/>
</dbReference>
<feature type="domain" description="N-acetyltransferase" evidence="1">
    <location>
        <begin position="1"/>
        <end position="149"/>
    </location>
</feature>
<dbReference type="SUPFAM" id="SSF55729">
    <property type="entry name" value="Acyl-CoA N-acyltransferases (Nat)"/>
    <property type="match status" value="1"/>
</dbReference>
<gene>
    <name evidence="2" type="ORF">ACFQ4P_00060</name>
</gene>
<reference evidence="3" key="1">
    <citation type="journal article" date="2019" name="Int. J. Syst. Evol. Microbiol.">
        <title>The Global Catalogue of Microorganisms (GCM) 10K type strain sequencing project: providing services to taxonomists for standard genome sequencing and annotation.</title>
        <authorList>
            <consortium name="The Broad Institute Genomics Platform"/>
            <consortium name="The Broad Institute Genome Sequencing Center for Infectious Disease"/>
            <person name="Wu L."/>
            <person name="Ma J."/>
        </authorList>
    </citation>
    <scope>NUCLEOTIDE SEQUENCE [LARGE SCALE GENOMIC DNA]</scope>
    <source>
        <strain evidence="3">CCM 8980</strain>
    </source>
</reference>
<evidence type="ECO:0000259" key="1">
    <source>
        <dbReference type="PROSITE" id="PS51186"/>
    </source>
</evidence>
<dbReference type="GO" id="GO:0016746">
    <property type="term" value="F:acyltransferase activity"/>
    <property type="evidence" value="ECO:0007669"/>
    <property type="project" value="UniProtKB-KW"/>
</dbReference>
<sequence>METVVLTAKLLRQKPALVTWATTLLNKVHWQAGPHLAKLLAGAGLKKTECVILLLQNDALIGFCALVDQDIVLDTGYSPFVSSVYVDPAYRGQGLSMTLVGLAEQRAQAGGATTLYIVTQHTGLYEHRGFKQIGVGKDIFDRPMRLLAKQLG</sequence>
<keyword evidence="2" id="KW-0808">Transferase</keyword>